<keyword evidence="12 14" id="KW-0479">Metal-binding</keyword>
<dbReference type="UniPathway" id="UPA00219"/>
<keyword evidence="3 12" id="KW-0132">Cell division</keyword>
<dbReference type="NCBIfam" id="TIGR00445">
    <property type="entry name" value="mraY"/>
    <property type="match status" value="1"/>
</dbReference>
<evidence type="ECO:0000256" key="2">
    <source>
        <dbReference type="ARBA" id="ARBA00005583"/>
    </source>
</evidence>
<evidence type="ECO:0000256" key="14">
    <source>
        <dbReference type="PIRSR" id="PIRSR600715-1"/>
    </source>
</evidence>
<comment type="catalytic activity">
    <reaction evidence="12">
        <text>UDP-N-acetyl-alpha-D-muramoyl-L-alanyl-gamma-D-glutamyl-meso-2,6-diaminopimeloyl-D-alanyl-D-alanine + di-trans,octa-cis-undecaprenyl phosphate = di-trans,octa-cis-undecaprenyl diphospho-N-acetyl-alpha-D-muramoyl-L-alanyl-D-glutamyl-meso-2,6-diaminopimeloyl-D-alanyl-D-alanine + UMP</text>
        <dbReference type="Rhea" id="RHEA:28386"/>
        <dbReference type="ChEBI" id="CHEBI:57865"/>
        <dbReference type="ChEBI" id="CHEBI:60392"/>
        <dbReference type="ChEBI" id="CHEBI:61386"/>
        <dbReference type="ChEBI" id="CHEBI:61387"/>
        <dbReference type="EC" id="2.7.8.13"/>
    </reaction>
</comment>
<dbReference type="AlphaFoldDB" id="A0A379MTN9"/>
<keyword evidence="6 12" id="KW-0133">Cell shape</keyword>
<dbReference type="Proteomes" id="UP000255233">
    <property type="component" value="Unassembled WGS sequence"/>
</dbReference>
<keyword evidence="9 12" id="KW-0472">Membrane</keyword>
<evidence type="ECO:0000256" key="5">
    <source>
        <dbReference type="ARBA" id="ARBA00022692"/>
    </source>
</evidence>
<dbReference type="CDD" id="cd06852">
    <property type="entry name" value="GT_MraY"/>
    <property type="match status" value="1"/>
</dbReference>
<comment type="pathway">
    <text evidence="12">Cell wall biogenesis; peptidoglycan biosynthesis.</text>
</comment>
<reference evidence="15 16" key="1">
    <citation type="submission" date="2018-06" db="EMBL/GenBank/DDBJ databases">
        <authorList>
            <consortium name="Pathogen Informatics"/>
            <person name="Doyle S."/>
        </authorList>
    </citation>
    <scope>NUCLEOTIDE SEQUENCE [LARGE SCALE GENOMIC DNA]</scope>
    <source>
        <strain evidence="15 16">NCTC11190</strain>
    </source>
</reference>
<dbReference type="GO" id="GO:0008963">
    <property type="term" value="F:phospho-N-acetylmuramoyl-pentapeptide-transferase activity"/>
    <property type="evidence" value="ECO:0007669"/>
    <property type="project" value="UniProtKB-UniRule"/>
</dbReference>
<keyword evidence="12 14" id="KW-0460">Magnesium</keyword>
<evidence type="ECO:0000256" key="9">
    <source>
        <dbReference type="ARBA" id="ARBA00023136"/>
    </source>
</evidence>
<evidence type="ECO:0000256" key="3">
    <source>
        <dbReference type="ARBA" id="ARBA00022618"/>
    </source>
</evidence>
<dbReference type="GO" id="GO:0051992">
    <property type="term" value="F:UDP-N-acetylmuramoyl-L-alanyl-D-glutamyl-meso-2,6-diaminopimelyl-D-alanyl-D-alanine:undecaprenyl-phosphate transferase activity"/>
    <property type="evidence" value="ECO:0007669"/>
    <property type="project" value="RHEA"/>
</dbReference>
<feature type="transmembrane region" description="Helical" evidence="12">
    <location>
        <begin position="328"/>
        <end position="347"/>
    </location>
</feature>
<feature type="transmembrane region" description="Helical" evidence="12">
    <location>
        <begin position="391"/>
        <end position="412"/>
    </location>
</feature>
<comment type="similarity">
    <text evidence="2 12">Belongs to the glycosyltransferase 4 family. MraY subfamily.</text>
</comment>
<dbReference type="PROSITE" id="PS01348">
    <property type="entry name" value="MRAY_2"/>
    <property type="match status" value="1"/>
</dbReference>
<dbReference type="InterPro" id="IPR000715">
    <property type="entry name" value="Glycosyl_transferase_4"/>
</dbReference>
<feature type="binding site" evidence="14">
    <location>
        <position position="395"/>
    </location>
    <ligand>
        <name>Mg(2+)</name>
        <dbReference type="ChEBI" id="CHEBI:18420"/>
    </ligand>
</feature>
<comment type="subcellular location">
    <subcellularLocation>
        <location evidence="12">Cell membrane</location>
        <topology evidence="12">Multi-pass membrane protein</topology>
    </subcellularLocation>
    <subcellularLocation>
        <location evidence="1">Membrane</location>
        <topology evidence="1">Multi-pass membrane protein</topology>
    </subcellularLocation>
</comment>
<dbReference type="InterPro" id="IPR003524">
    <property type="entry name" value="PNAcMuramoyl-5peptid_Trfase"/>
</dbReference>
<feature type="transmembrane region" description="Helical" evidence="12">
    <location>
        <begin position="214"/>
        <end position="231"/>
    </location>
</feature>
<dbReference type="Pfam" id="PF00953">
    <property type="entry name" value="Glycos_transf_4"/>
    <property type="match status" value="1"/>
</dbReference>
<dbReference type="GO" id="GO:0071555">
    <property type="term" value="P:cell wall organization"/>
    <property type="evidence" value="ECO:0007669"/>
    <property type="project" value="UniProtKB-KW"/>
</dbReference>
<feature type="transmembrane region" description="Helical" evidence="12">
    <location>
        <begin position="176"/>
        <end position="194"/>
    </location>
</feature>
<sequence length="494" mass="54523">MGGRCLLRAQAGNSPGSSRFRRVPTRKKACAVGMEQCTHGTRGGADRQACRENEAFRRMLRKAWAIDYLCGRNCQKQTMIYHIAEYLDRAIDLPGAGMFNYISFRSAMAIVFSLLIGMVFGKSIIRLLQRRQIGEEIRNLGLEGQLQKKGTPTMGGLIILAAILVPVLLFADLTNIYVQLMLATTVWLGLLGFLDDYIKVFRKKKEGLNGRFKILGQVMLGLVVGTTMWASPQIVSREPSTSRTADAERVEAMDLGNQRKVIYLTPAEKSTATTVPFFKNSELDYRDLIPVEGQFGDTLGWLFYVLVAVCIITAVSNGANLTDGLDGLAAGVSAAIGVVLGILAYLSGNVIYADYLSIMNIPGSGELLVFAGAFVGALLGFLWYNSYPAQVFMGDTGSLAIGGIIATFALLIRKELLLPILCGIFVVESASVIIQVVWFKYTKHKYGEGRRVFLMSPLHHHYQKKGYFEVKIVTRFWIVQLLLAAITLMTLKIR</sequence>
<dbReference type="Pfam" id="PF10555">
    <property type="entry name" value="MraY_sig1"/>
    <property type="match status" value="1"/>
</dbReference>
<keyword evidence="4 12" id="KW-0808">Transferase</keyword>
<feature type="binding site" evidence="14">
    <location>
        <position position="320"/>
    </location>
    <ligand>
        <name>Mg(2+)</name>
        <dbReference type="ChEBI" id="CHEBI:18420"/>
    </ligand>
</feature>
<keyword evidence="11 12" id="KW-0961">Cell wall biogenesis/degradation</keyword>
<keyword evidence="7 12" id="KW-0573">Peptidoglycan synthesis</keyword>
<evidence type="ECO:0000256" key="8">
    <source>
        <dbReference type="ARBA" id="ARBA00022989"/>
    </source>
</evidence>
<accession>A0A379MTN9</accession>
<proteinExistence type="inferred from homology"/>
<dbReference type="PANTHER" id="PTHR22926">
    <property type="entry name" value="PHOSPHO-N-ACETYLMURAMOYL-PENTAPEPTIDE-TRANSFERASE"/>
    <property type="match status" value="1"/>
</dbReference>
<evidence type="ECO:0000256" key="6">
    <source>
        <dbReference type="ARBA" id="ARBA00022960"/>
    </source>
</evidence>
<dbReference type="PROSITE" id="PS01347">
    <property type="entry name" value="MRAY_1"/>
    <property type="match status" value="1"/>
</dbReference>
<evidence type="ECO:0000256" key="4">
    <source>
        <dbReference type="ARBA" id="ARBA00022679"/>
    </source>
</evidence>
<dbReference type="GO" id="GO:0009252">
    <property type="term" value="P:peptidoglycan biosynthetic process"/>
    <property type="evidence" value="ECO:0007669"/>
    <property type="project" value="UniProtKB-UniRule"/>
</dbReference>
<evidence type="ECO:0000313" key="15">
    <source>
        <dbReference type="EMBL" id="SUE35018.1"/>
    </source>
</evidence>
<protein>
    <recommendedName>
        <fullName evidence="12 13">Phospho-N-acetylmuramoyl-pentapeptide-transferase</fullName>
        <ecNumber evidence="12 13">2.7.8.13</ecNumber>
    </recommendedName>
    <alternativeName>
        <fullName evidence="12">UDP-MurNAc-pentapeptide phosphotransferase</fullName>
    </alternativeName>
</protein>
<feature type="transmembrane region" description="Helical" evidence="12">
    <location>
        <begin position="418"/>
        <end position="441"/>
    </location>
</feature>
<keyword evidence="10 12" id="KW-0131">Cell cycle</keyword>
<dbReference type="EMBL" id="UGVL01000001">
    <property type="protein sequence ID" value="SUE35018.1"/>
    <property type="molecule type" value="Genomic_DNA"/>
</dbReference>
<evidence type="ECO:0000256" key="12">
    <source>
        <dbReference type="HAMAP-Rule" id="MF_00038"/>
    </source>
</evidence>
<comment type="cofactor">
    <cofactor evidence="12 14">
        <name>Mg(2+)</name>
        <dbReference type="ChEBI" id="CHEBI:18420"/>
    </cofactor>
</comment>
<dbReference type="GO" id="GO:0005886">
    <property type="term" value="C:plasma membrane"/>
    <property type="evidence" value="ECO:0007669"/>
    <property type="project" value="UniProtKB-SubCell"/>
</dbReference>
<organism evidence="15 16">
    <name type="scientific">Rikenella microfusus</name>
    <dbReference type="NCBI Taxonomy" id="28139"/>
    <lineage>
        <taxon>Bacteria</taxon>
        <taxon>Pseudomonadati</taxon>
        <taxon>Bacteroidota</taxon>
        <taxon>Bacteroidia</taxon>
        <taxon>Bacteroidales</taxon>
        <taxon>Rikenellaceae</taxon>
        <taxon>Rikenella</taxon>
    </lineage>
</organism>
<dbReference type="HAMAP" id="MF_00038">
    <property type="entry name" value="MraY"/>
    <property type="match status" value="1"/>
</dbReference>
<feature type="transmembrane region" description="Helical" evidence="12">
    <location>
        <begin position="367"/>
        <end position="384"/>
    </location>
</feature>
<dbReference type="STRING" id="880526.GCA_000427365_01560"/>
<dbReference type="GO" id="GO:0008360">
    <property type="term" value="P:regulation of cell shape"/>
    <property type="evidence" value="ECO:0007669"/>
    <property type="project" value="UniProtKB-KW"/>
</dbReference>
<dbReference type="GO" id="GO:0046872">
    <property type="term" value="F:metal ion binding"/>
    <property type="evidence" value="ECO:0007669"/>
    <property type="project" value="UniProtKB-KW"/>
</dbReference>
<keyword evidence="12" id="KW-1003">Cell membrane</keyword>
<gene>
    <name evidence="12 15" type="primary">mraY</name>
    <name evidence="15" type="ORF">NCTC11190_02260</name>
</gene>
<keyword evidence="8 12" id="KW-1133">Transmembrane helix</keyword>
<keyword evidence="5 12" id="KW-0812">Transmembrane</keyword>
<evidence type="ECO:0000256" key="10">
    <source>
        <dbReference type="ARBA" id="ARBA00023306"/>
    </source>
</evidence>
<feature type="transmembrane region" description="Helical" evidence="12">
    <location>
        <begin position="472"/>
        <end position="491"/>
    </location>
</feature>
<feature type="transmembrane region" description="Helical" evidence="12">
    <location>
        <begin position="301"/>
        <end position="321"/>
    </location>
</feature>
<evidence type="ECO:0000256" key="7">
    <source>
        <dbReference type="ARBA" id="ARBA00022984"/>
    </source>
</evidence>
<name>A0A379MTN9_9BACT</name>
<dbReference type="EC" id="2.7.8.13" evidence="12 13"/>
<evidence type="ECO:0000256" key="11">
    <source>
        <dbReference type="ARBA" id="ARBA00023316"/>
    </source>
</evidence>
<feature type="transmembrane region" description="Helical" evidence="12">
    <location>
        <begin position="102"/>
        <end position="121"/>
    </location>
</feature>
<feature type="transmembrane region" description="Helical" evidence="12">
    <location>
        <begin position="153"/>
        <end position="170"/>
    </location>
</feature>
<dbReference type="InterPro" id="IPR018480">
    <property type="entry name" value="PNAcMuramoyl-5peptid_Trfase_CS"/>
</dbReference>
<evidence type="ECO:0000256" key="13">
    <source>
        <dbReference type="NCBIfam" id="TIGR00445"/>
    </source>
</evidence>
<evidence type="ECO:0000313" key="16">
    <source>
        <dbReference type="Proteomes" id="UP000255233"/>
    </source>
</evidence>
<comment type="function">
    <text evidence="12">Catalyzes the initial step of the lipid cycle reactions in the biosynthesis of the cell wall peptidoglycan: transfers peptidoglycan precursor phospho-MurNAc-pentapeptide from UDP-MurNAc-pentapeptide onto the lipid carrier undecaprenyl phosphate, yielding undecaprenyl-pyrophosphoryl-MurNAc-pentapeptide, known as lipid I.</text>
</comment>
<keyword evidence="16" id="KW-1185">Reference proteome</keyword>
<evidence type="ECO:0000256" key="1">
    <source>
        <dbReference type="ARBA" id="ARBA00004141"/>
    </source>
</evidence>
<dbReference type="PANTHER" id="PTHR22926:SF5">
    <property type="entry name" value="PHOSPHO-N-ACETYLMURAMOYL-PENTAPEPTIDE-TRANSFERASE HOMOLOG"/>
    <property type="match status" value="1"/>
</dbReference>
<dbReference type="GO" id="GO:0051301">
    <property type="term" value="P:cell division"/>
    <property type="evidence" value="ECO:0007669"/>
    <property type="project" value="UniProtKB-KW"/>
</dbReference>